<accession>C3PJY1</accession>
<dbReference type="EMBL" id="CP001601">
    <property type="protein sequence ID" value="ACP31852.1"/>
    <property type="molecule type" value="Genomic_DNA"/>
</dbReference>
<evidence type="ECO:0000313" key="1">
    <source>
        <dbReference type="EMBL" id="ACP31852.1"/>
    </source>
</evidence>
<organism evidence="1 2">
    <name type="scientific">Corynebacterium aurimucosum (strain ATCC 700975 / DSM 44827 / CIP 107346 / CN-1)</name>
    <name type="common">Corynebacterium nigricans</name>
    <dbReference type="NCBI Taxonomy" id="548476"/>
    <lineage>
        <taxon>Bacteria</taxon>
        <taxon>Bacillati</taxon>
        <taxon>Actinomycetota</taxon>
        <taxon>Actinomycetes</taxon>
        <taxon>Mycobacteriales</taxon>
        <taxon>Corynebacteriaceae</taxon>
        <taxon>Corynebacterium</taxon>
    </lineage>
</organism>
<gene>
    <name evidence="1" type="ordered locus">cauri_0253</name>
</gene>
<dbReference type="AlphaFoldDB" id="C3PJY1"/>
<keyword evidence="2" id="KW-1185">Reference proteome</keyword>
<evidence type="ECO:0000313" key="2">
    <source>
        <dbReference type="Proteomes" id="UP000002077"/>
    </source>
</evidence>
<dbReference type="STRING" id="548476.cauri_0253"/>
<dbReference type="HOGENOM" id="CLU_3006471_0_0_11"/>
<proteinExistence type="predicted"/>
<dbReference type="KEGG" id="car:cauri_0253"/>
<protein>
    <submittedName>
        <fullName evidence="1">Uncharacterized protein</fullName>
    </submittedName>
</protein>
<name>C3PJY1_CORA7</name>
<dbReference type="Proteomes" id="UP000002077">
    <property type="component" value="Chromosome"/>
</dbReference>
<reference evidence="1 2" key="1">
    <citation type="journal article" date="2010" name="BMC Genomics">
        <title>Complete genome sequence and lifestyle of black-pigmented Corynebacterium aurimucosum ATCC 700975 (formerly C. nigricans CN-1) isolated from a vaginal swab of a woman with spontaneous abortion.</title>
        <authorList>
            <person name="Trost E."/>
            <person name="Gotker S."/>
            <person name="Schneider J."/>
            <person name="Schneiker-Bekel S."/>
            <person name="Szczepanowski R."/>
            <person name="Tilker A."/>
            <person name="Viehoever P."/>
            <person name="Arnold W."/>
            <person name="Bekel T."/>
            <person name="Blom J."/>
            <person name="Gartemann K.H."/>
            <person name="Linke B."/>
            <person name="Goesmann A."/>
            <person name="Puhler A."/>
            <person name="Shukla S.K."/>
            <person name="Tauch A."/>
        </authorList>
    </citation>
    <scope>NUCLEOTIDE SEQUENCE [LARGE SCALE GENOMIC DNA]</scope>
    <source>
        <strain evidence="2">ATCC 700975 / DSM 44827 / CIP 107346 / CN-1</strain>
    </source>
</reference>
<sequence length="56" mass="6022">MSDLAQHLVDGNEDGVKKVHSSSFCWYLSGVRDFTRHPSREVTAMQAAAAEGGLGT</sequence>